<dbReference type="PROSITE" id="PS51420">
    <property type="entry name" value="RHO"/>
    <property type="match status" value="1"/>
</dbReference>
<dbReference type="Proteomes" id="UP000053477">
    <property type="component" value="Unassembled WGS sequence"/>
</dbReference>
<dbReference type="PROSITE" id="PS51421">
    <property type="entry name" value="RAS"/>
    <property type="match status" value="1"/>
</dbReference>
<sequence length="188" mass="20718">MAVDILMKRKIIVLGERSVGKTSLVTKFVDNQFQDSYFPTIENTSNKSVTYDGVEYDCDIIDTAGQDETAIFPPKHAAAIHGFILVYSIASVKSFEAVKVIYDKIKDFRPEQNIPCVIVGSKVDLPDRKVPSHEGAAFAEQIHASFVETSAKMDKNVAEVFKLALVEVEKCSPNKKDGAQQKGGCIIM</sequence>
<dbReference type="InParanoid" id="A0A0H2SDE2"/>
<dbReference type="SMART" id="SM00175">
    <property type="entry name" value="RAB"/>
    <property type="match status" value="1"/>
</dbReference>
<evidence type="ECO:0000256" key="3">
    <source>
        <dbReference type="ARBA" id="ARBA00023134"/>
    </source>
</evidence>
<reference evidence="4 5" key="1">
    <citation type="submission" date="2015-04" db="EMBL/GenBank/DDBJ databases">
        <title>Complete genome sequence of Schizopora paradoxa KUC8140, a cosmopolitan wood degrader in East Asia.</title>
        <authorList>
            <consortium name="DOE Joint Genome Institute"/>
            <person name="Min B."/>
            <person name="Park H."/>
            <person name="Jang Y."/>
            <person name="Kim J.-J."/>
            <person name="Kim K.H."/>
            <person name="Pangilinan J."/>
            <person name="Lipzen A."/>
            <person name="Riley R."/>
            <person name="Grigoriev I.V."/>
            <person name="Spatafora J.W."/>
            <person name="Choi I.-G."/>
        </authorList>
    </citation>
    <scope>NUCLEOTIDE SEQUENCE [LARGE SCALE GENOMIC DNA]</scope>
    <source>
        <strain evidence="4 5">KUC8140</strain>
    </source>
</reference>
<dbReference type="GO" id="GO:0005886">
    <property type="term" value="C:plasma membrane"/>
    <property type="evidence" value="ECO:0007669"/>
    <property type="project" value="UniProtKB-SubCell"/>
</dbReference>
<dbReference type="EMBL" id="KQ085936">
    <property type="protein sequence ID" value="KLO14961.1"/>
    <property type="molecule type" value="Genomic_DNA"/>
</dbReference>
<protein>
    <submittedName>
        <fullName evidence="4">Uncharacterized protein</fullName>
    </submittedName>
</protein>
<dbReference type="GO" id="GO:0007165">
    <property type="term" value="P:signal transduction"/>
    <property type="evidence" value="ECO:0007669"/>
    <property type="project" value="InterPro"/>
</dbReference>
<comment type="subcellular location">
    <subcellularLocation>
        <location evidence="1">Cell membrane</location>
        <topology evidence="1">Lipid-anchor</topology>
        <orientation evidence="1">Cytoplasmic side</orientation>
    </subcellularLocation>
</comment>
<evidence type="ECO:0000313" key="4">
    <source>
        <dbReference type="EMBL" id="KLO14961.1"/>
    </source>
</evidence>
<dbReference type="Pfam" id="PF00071">
    <property type="entry name" value="Ras"/>
    <property type="match status" value="1"/>
</dbReference>
<accession>A0A0H2SDE2</accession>
<gene>
    <name evidence="4" type="ORF">SCHPADRAFT_964507</name>
</gene>
<evidence type="ECO:0000313" key="5">
    <source>
        <dbReference type="Proteomes" id="UP000053477"/>
    </source>
</evidence>
<dbReference type="PRINTS" id="PR00449">
    <property type="entry name" value="RASTRNSFRMNG"/>
</dbReference>
<dbReference type="NCBIfam" id="TIGR00231">
    <property type="entry name" value="small_GTP"/>
    <property type="match status" value="1"/>
</dbReference>
<dbReference type="PANTHER" id="PTHR24070">
    <property type="entry name" value="RAS, DI-RAS, AND RHEB FAMILY MEMBERS OF SMALL GTPASE SUPERFAMILY"/>
    <property type="match status" value="1"/>
</dbReference>
<evidence type="ECO:0000256" key="1">
    <source>
        <dbReference type="ARBA" id="ARBA00004342"/>
    </source>
</evidence>
<dbReference type="STRING" id="27342.A0A0H2SDE2"/>
<dbReference type="GO" id="GO:0005525">
    <property type="term" value="F:GTP binding"/>
    <property type="evidence" value="ECO:0007669"/>
    <property type="project" value="UniProtKB-KW"/>
</dbReference>
<keyword evidence="2" id="KW-0547">Nucleotide-binding</keyword>
<dbReference type="FunFam" id="3.40.50.300:FF:001447">
    <property type="entry name" value="Ras-related protein Rab-1B"/>
    <property type="match status" value="1"/>
</dbReference>
<dbReference type="FunCoup" id="A0A0H2SDE2">
    <property type="interactions" value="225"/>
</dbReference>
<dbReference type="PROSITE" id="PS51419">
    <property type="entry name" value="RAB"/>
    <property type="match status" value="1"/>
</dbReference>
<proteinExistence type="predicted"/>
<organism evidence="4 5">
    <name type="scientific">Schizopora paradoxa</name>
    <dbReference type="NCBI Taxonomy" id="27342"/>
    <lineage>
        <taxon>Eukaryota</taxon>
        <taxon>Fungi</taxon>
        <taxon>Dikarya</taxon>
        <taxon>Basidiomycota</taxon>
        <taxon>Agaricomycotina</taxon>
        <taxon>Agaricomycetes</taxon>
        <taxon>Hymenochaetales</taxon>
        <taxon>Schizoporaceae</taxon>
        <taxon>Schizopora</taxon>
    </lineage>
</organism>
<dbReference type="AlphaFoldDB" id="A0A0H2SDE2"/>
<dbReference type="SMART" id="SM00174">
    <property type="entry name" value="RHO"/>
    <property type="match status" value="1"/>
</dbReference>
<dbReference type="OrthoDB" id="5976022at2759"/>
<dbReference type="GO" id="GO:0003924">
    <property type="term" value="F:GTPase activity"/>
    <property type="evidence" value="ECO:0007669"/>
    <property type="project" value="InterPro"/>
</dbReference>
<dbReference type="SMART" id="SM00173">
    <property type="entry name" value="RAS"/>
    <property type="match status" value="1"/>
</dbReference>
<dbReference type="InterPro" id="IPR027417">
    <property type="entry name" value="P-loop_NTPase"/>
</dbReference>
<dbReference type="SUPFAM" id="SSF52540">
    <property type="entry name" value="P-loop containing nucleoside triphosphate hydrolases"/>
    <property type="match status" value="1"/>
</dbReference>
<name>A0A0H2SDE2_9AGAM</name>
<keyword evidence="3" id="KW-0342">GTP-binding</keyword>
<dbReference type="InterPro" id="IPR005225">
    <property type="entry name" value="Small_GTP-bd"/>
</dbReference>
<evidence type="ECO:0000256" key="2">
    <source>
        <dbReference type="ARBA" id="ARBA00022741"/>
    </source>
</evidence>
<dbReference type="InterPro" id="IPR001806">
    <property type="entry name" value="Small_GTPase"/>
</dbReference>
<dbReference type="Gene3D" id="3.40.50.300">
    <property type="entry name" value="P-loop containing nucleotide triphosphate hydrolases"/>
    <property type="match status" value="1"/>
</dbReference>
<dbReference type="InterPro" id="IPR020849">
    <property type="entry name" value="Small_GTPase_Ras-type"/>
</dbReference>
<keyword evidence="5" id="KW-1185">Reference proteome</keyword>